<evidence type="ECO:0000313" key="3">
    <source>
        <dbReference type="Proteomes" id="UP000002748"/>
    </source>
</evidence>
<reference evidence="2 3" key="1">
    <citation type="journal article" date="2012" name="Eukaryot. Cell">
        <title>Draft genome sequence of CBS 2479, the standard type strain of Trichosporon asahii.</title>
        <authorList>
            <person name="Yang R.Y."/>
            <person name="Li H.T."/>
            <person name="Zhu H."/>
            <person name="Zhou G.P."/>
            <person name="Wang M."/>
            <person name="Wang L."/>
        </authorList>
    </citation>
    <scope>NUCLEOTIDE SEQUENCE [LARGE SCALE GENOMIC DNA]</scope>
    <source>
        <strain evidence="3">ATCC 90039 / CBS 2479 / JCM 2466 / KCTC 7840 / NCYC 2677 / UAMH 7654</strain>
    </source>
</reference>
<protein>
    <submittedName>
        <fullName evidence="2">Uncharacterized protein</fullName>
    </submittedName>
</protein>
<dbReference type="Proteomes" id="UP000002748">
    <property type="component" value="Unassembled WGS sequence"/>
</dbReference>
<evidence type="ECO:0000313" key="2">
    <source>
        <dbReference type="EMBL" id="EJT52004.1"/>
    </source>
</evidence>
<dbReference type="EMBL" id="ALBS01000037">
    <property type="protein sequence ID" value="EJT52004.1"/>
    <property type="molecule type" value="Genomic_DNA"/>
</dbReference>
<feature type="region of interest" description="Disordered" evidence="1">
    <location>
        <begin position="1"/>
        <end position="70"/>
    </location>
</feature>
<dbReference type="HOGENOM" id="CLU_2759600_0_0_1"/>
<proteinExistence type="predicted"/>
<organism evidence="2 3">
    <name type="scientific">Trichosporon asahii var. asahii (strain ATCC 90039 / CBS 2479 / JCM 2466 / KCTC 7840 / NBRC 103889/ NCYC 2677 / UAMH 7654)</name>
    <name type="common">Yeast</name>
    <dbReference type="NCBI Taxonomy" id="1186058"/>
    <lineage>
        <taxon>Eukaryota</taxon>
        <taxon>Fungi</taxon>
        <taxon>Dikarya</taxon>
        <taxon>Basidiomycota</taxon>
        <taxon>Agaricomycotina</taxon>
        <taxon>Tremellomycetes</taxon>
        <taxon>Trichosporonales</taxon>
        <taxon>Trichosporonaceae</taxon>
        <taxon>Trichosporon</taxon>
    </lineage>
</organism>
<comment type="caution">
    <text evidence="2">The sequence shown here is derived from an EMBL/GenBank/DDBJ whole genome shotgun (WGS) entry which is preliminary data.</text>
</comment>
<dbReference type="AlphaFoldDB" id="J6F4S5"/>
<sequence length="70" mass="7298">MDQARPVSDLEAGLNGKGYRASLPGGATLNGHRSHATQNTPGSSERSLAQDMLQLSASVSEAPLRHSQAL</sequence>
<accession>J6F4S5</accession>
<name>J6F4S5_TRIAS</name>
<dbReference type="VEuPathDB" id="FungiDB:A1Q1_06717"/>
<dbReference type="KEGG" id="tasa:A1Q1_06717"/>
<dbReference type="RefSeq" id="XP_014183241.1">
    <property type="nucleotide sequence ID" value="XM_014327766.1"/>
</dbReference>
<feature type="compositionally biased region" description="Polar residues" evidence="1">
    <location>
        <begin position="36"/>
        <end position="59"/>
    </location>
</feature>
<evidence type="ECO:0000256" key="1">
    <source>
        <dbReference type="SAM" id="MobiDB-lite"/>
    </source>
</evidence>
<dbReference type="GeneID" id="25990229"/>
<gene>
    <name evidence="2" type="ORF">A1Q1_06717</name>
</gene>